<sequence>MFMCIAAIRSLTRCLRAAALQRFSCKPLTPSLRLPSANGARADMQYSTHYPYP</sequence>
<evidence type="ECO:0000313" key="1">
    <source>
        <dbReference type="EMBL" id="AEQ96598.1"/>
    </source>
</evidence>
<evidence type="ECO:0000313" key="2">
    <source>
        <dbReference type="Proteomes" id="UP000008851"/>
    </source>
</evidence>
<organism evidence="1 2">
    <name type="scientific">Xanthomonas oryzae pv. oryzicola (strain BLS256)</name>
    <dbReference type="NCBI Taxonomy" id="383407"/>
    <lineage>
        <taxon>Bacteria</taxon>
        <taxon>Pseudomonadati</taxon>
        <taxon>Pseudomonadota</taxon>
        <taxon>Gammaproteobacteria</taxon>
        <taxon>Lysobacterales</taxon>
        <taxon>Lysobacteraceae</taxon>
        <taxon>Xanthomonas</taxon>
    </lineage>
</organism>
<dbReference type="KEGG" id="xor:XOC_2468"/>
<proteinExistence type="predicted"/>
<protein>
    <submittedName>
        <fullName evidence="1">Uncharacterized protein</fullName>
    </submittedName>
</protein>
<dbReference type="EMBL" id="CP003057">
    <property type="protein sequence ID" value="AEQ96598.1"/>
    <property type="molecule type" value="Genomic_DNA"/>
</dbReference>
<dbReference type="AlphaFoldDB" id="G7TG43"/>
<name>G7TG43_XANOB</name>
<reference evidence="1 2" key="1">
    <citation type="journal article" date="2011" name="J. Bacteriol.">
        <title>Two new complete genome sequences offer insight into host and tissue specificity of plant pathogenic Xanthomonas spp.</title>
        <authorList>
            <person name="Bogdanove A.J."/>
            <person name="Koebnik R."/>
            <person name="Lu H."/>
            <person name="Furutani A."/>
            <person name="Angiuoli S.V."/>
            <person name="Patil P.B."/>
            <person name="Van Sluys M.A."/>
            <person name="Ryan R.P."/>
            <person name="Meyer D.F."/>
            <person name="Han S.W."/>
            <person name="Aparna G."/>
            <person name="Rajaram M."/>
            <person name="Delcher A.L."/>
            <person name="Phillippy A.M."/>
            <person name="Puiu D."/>
            <person name="Schatz M.C."/>
            <person name="Shumway M."/>
            <person name="Sommer D.D."/>
            <person name="Trapnell C."/>
            <person name="Benahmed F."/>
            <person name="Dimitrov G."/>
            <person name="Madupu R."/>
            <person name="Radune D."/>
            <person name="Sullivan S."/>
            <person name="Jha G."/>
            <person name="Ishihara H."/>
            <person name="Lee S.W."/>
            <person name="Pandey A."/>
            <person name="Sharma V."/>
            <person name="Sriariyanun M."/>
            <person name="Szurek B."/>
            <person name="Vera-Cruz C.M."/>
            <person name="Dorman K.S."/>
            <person name="Ronald P.C."/>
            <person name="Verdier V."/>
            <person name="Dow J.M."/>
            <person name="Sonti R.V."/>
            <person name="Tsuge S."/>
            <person name="Brendel V.P."/>
            <person name="Rabinowicz P.D."/>
            <person name="Leach J.E."/>
            <person name="White F.F."/>
            <person name="Salzberg S.L."/>
        </authorList>
    </citation>
    <scope>NUCLEOTIDE SEQUENCE [LARGE SCALE GENOMIC DNA]</scope>
    <source>
        <strain evidence="1 2">BLS256</strain>
    </source>
</reference>
<gene>
    <name evidence="1" type="ORF">XOC_2468</name>
</gene>
<dbReference type="Proteomes" id="UP000008851">
    <property type="component" value="Chromosome"/>
</dbReference>
<dbReference type="HOGENOM" id="CLU_3105385_0_0_6"/>
<accession>G7TG43</accession>